<dbReference type="EMBL" id="BSYI01000048">
    <property type="protein sequence ID" value="GMG85001.1"/>
    <property type="molecule type" value="Genomic_DNA"/>
</dbReference>
<protein>
    <submittedName>
        <fullName evidence="2">Uncharacterized protein</fullName>
    </submittedName>
</protein>
<organism evidence="2 3">
    <name type="scientific">Paralimibaculum aggregatum</name>
    <dbReference type="NCBI Taxonomy" id="3036245"/>
    <lineage>
        <taxon>Bacteria</taxon>
        <taxon>Pseudomonadati</taxon>
        <taxon>Pseudomonadota</taxon>
        <taxon>Alphaproteobacteria</taxon>
        <taxon>Rhodobacterales</taxon>
        <taxon>Paracoccaceae</taxon>
        <taxon>Paralimibaculum</taxon>
    </lineage>
</organism>
<keyword evidence="3" id="KW-1185">Reference proteome</keyword>
<comment type="caution">
    <text evidence="2">The sequence shown here is derived from an EMBL/GenBank/DDBJ whole genome shotgun (WGS) entry which is preliminary data.</text>
</comment>
<feature type="region of interest" description="Disordered" evidence="1">
    <location>
        <begin position="1"/>
        <end position="22"/>
    </location>
</feature>
<accession>A0ABQ6LSF2</accession>
<evidence type="ECO:0000256" key="1">
    <source>
        <dbReference type="SAM" id="MobiDB-lite"/>
    </source>
</evidence>
<evidence type="ECO:0000313" key="3">
    <source>
        <dbReference type="Proteomes" id="UP001239909"/>
    </source>
</evidence>
<dbReference type="Proteomes" id="UP001239909">
    <property type="component" value="Unassembled WGS sequence"/>
</dbReference>
<evidence type="ECO:0000313" key="2">
    <source>
        <dbReference type="EMBL" id="GMG85001.1"/>
    </source>
</evidence>
<proteinExistence type="predicted"/>
<reference evidence="2 3" key="1">
    <citation type="submission" date="2023-04" db="EMBL/GenBank/DDBJ databases">
        <title>Marinoamorphus aggregata gen. nov., sp. Nov., isolate from tissue of brittle star Ophioplocus japonicus.</title>
        <authorList>
            <person name="Kawano K."/>
            <person name="Sawayama S."/>
            <person name="Nakagawa S."/>
        </authorList>
    </citation>
    <scope>NUCLEOTIDE SEQUENCE [LARGE SCALE GENOMIC DNA]</scope>
    <source>
        <strain evidence="2 3">NKW23</strain>
    </source>
</reference>
<gene>
    <name evidence="2" type="ORF">LNKW23_42170</name>
</gene>
<sequence>MPATRPIWQAIGSPPQSQGASPLRPLRIAARCGAAPRPRQVAIAVAVIGGTAAAAVSGEGVMAPVSRLGMAELLHA</sequence>
<name>A0ABQ6LSF2_9RHOB</name>